<sequence length="60" mass="7018">MAIISYYDDPLLDELYPDEENGGNWYRETFQAARQVVNGNYITAKELLSMNLVNRQITLF</sequence>
<organism evidence="1 2">
    <name type="scientific">Paenibacillus sophorae</name>
    <dbReference type="NCBI Taxonomy" id="1333845"/>
    <lineage>
        <taxon>Bacteria</taxon>
        <taxon>Bacillati</taxon>
        <taxon>Bacillota</taxon>
        <taxon>Bacilli</taxon>
        <taxon>Bacillales</taxon>
        <taxon>Paenibacillaceae</taxon>
        <taxon>Paenibacillus</taxon>
    </lineage>
</organism>
<protein>
    <submittedName>
        <fullName evidence="1">Uncharacterized protein</fullName>
    </submittedName>
</protein>
<dbReference type="RefSeq" id="WP_036587597.1">
    <property type="nucleotide sequence ID" value="NZ_CP076607.1"/>
</dbReference>
<evidence type="ECO:0000313" key="2">
    <source>
        <dbReference type="Proteomes" id="UP000683429"/>
    </source>
</evidence>
<gene>
    <name evidence="1" type="ORF">KP014_18240</name>
</gene>
<accession>A0ABX8H7Y7</accession>
<proteinExistence type="predicted"/>
<evidence type="ECO:0000313" key="1">
    <source>
        <dbReference type="EMBL" id="QWU13887.1"/>
    </source>
</evidence>
<reference evidence="1 2" key="1">
    <citation type="submission" date="2021-06" db="EMBL/GenBank/DDBJ databases">
        <title>Whole genome sequence of Paenibacillus sophorae DSM23020 for comparative genomics.</title>
        <authorList>
            <person name="Kim M.-J."/>
            <person name="Lee G."/>
            <person name="Shin J.-H."/>
        </authorList>
    </citation>
    <scope>NUCLEOTIDE SEQUENCE [LARGE SCALE GENOMIC DNA]</scope>
    <source>
        <strain evidence="1 2">DSM 23020</strain>
    </source>
</reference>
<dbReference type="EMBL" id="CP076607">
    <property type="protein sequence ID" value="QWU13887.1"/>
    <property type="molecule type" value="Genomic_DNA"/>
</dbReference>
<keyword evidence="2" id="KW-1185">Reference proteome</keyword>
<dbReference type="Proteomes" id="UP000683429">
    <property type="component" value="Chromosome"/>
</dbReference>
<name>A0ABX8H7Y7_9BACL</name>